<keyword evidence="1" id="KW-0175">Coiled coil</keyword>
<dbReference type="Proteomes" id="UP000726170">
    <property type="component" value="Unassembled WGS sequence"/>
</dbReference>
<gene>
    <name evidence="5" type="ORF">KQI86_17845</name>
</gene>
<name>A0ABS6ELT8_9CLOT</name>
<dbReference type="InterPro" id="IPR049468">
    <property type="entry name" value="Restrct_endonuc-II-like_dom"/>
</dbReference>
<dbReference type="RefSeq" id="WP_216440765.1">
    <property type="nucleotide sequence ID" value="NZ_JAHLQF010000004.1"/>
</dbReference>
<dbReference type="PANTHER" id="PTHR10887:SF495">
    <property type="entry name" value="HELICASE SENATAXIN ISOFORM X1-RELATED"/>
    <property type="match status" value="1"/>
</dbReference>
<organism evidence="5 6">
    <name type="scientific">Clostridium mobile</name>
    <dbReference type="NCBI Taxonomy" id="2841512"/>
    <lineage>
        <taxon>Bacteria</taxon>
        <taxon>Bacillati</taxon>
        <taxon>Bacillota</taxon>
        <taxon>Clostridia</taxon>
        <taxon>Eubacteriales</taxon>
        <taxon>Clostridiaceae</taxon>
        <taxon>Clostridium</taxon>
    </lineage>
</organism>
<evidence type="ECO:0000259" key="3">
    <source>
        <dbReference type="Pfam" id="PF13087"/>
    </source>
</evidence>
<keyword evidence="6" id="KW-1185">Reference proteome</keyword>
<feature type="coiled-coil region" evidence="1">
    <location>
        <begin position="843"/>
        <end position="871"/>
    </location>
</feature>
<evidence type="ECO:0000313" key="6">
    <source>
        <dbReference type="Proteomes" id="UP000726170"/>
    </source>
</evidence>
<feature type="domain" description="DNA2/NAM7 helicase helicase" evidence="2">
    <location>
        <begin position="273"/>
        <end position="407"/>
    </location>
</feature>
<accession>A0ABS6ELT8</accession>
<evidence type="ECO:0000313" key="5">
    <source>
        <dbReference type="EMBL" id="MBU5486184.1"/>
    </source>
</evidence>
<dbReference type="InterPro" id="IPR045055">
    <property type="entry name" value="DNA2/NAM7-like"/>
</dbReference>
<dbReference type="InterPro" id="IPR041679">
    <property type="entry name" value="DNA2/NAM7-like_C"/>
</dbReference>
<proteinExistence type="predicted"/>
<dbReference type="EMBL" id="JAHLQF010000004">
    <property type="protein sequence ID" value="MBU5486184.1"/>
    <property type="molecule type" value="Genomic_DNA"/>
</dbReference>
<feature type="domain" description="Restriction endonuclease type II-like" evidence="4">
    <location>
        <begin position="1243"/>
        <end position="1333"/>
    </location>
</feature>
<dbReference type="CDD" id="cd18808">
    <property type="entry name" value="SF1_C_Upf1"/>
    <property type="match status" value="1"/>
</dbReference>
<comment type="caution">
    <text evidence="5">The sequence shown here is derived from an EMBL/GenBank/DDBJ whole genome shotgun (WGS) entry which is preliminary data.</text>
</comment>
<evidence type="ECO:0000259" key="4">
    <source>
        <dbReference type="Pfam" id="PF18741"/>
    </source>
</evidence>
<dbReference type="Pfam" id="PF18741">
    <property type="entry name" value="MTES_1575"/>
    <property type="match status" value="1"/>
</dbReference>
<protein>
    <submittedName>
        <fullName evidence="5">AAA family ATPase</fullName>
    </submittedName>
</protein>
<dbReference type="InterPro" id="IPR047187">
    <property type="entry name" value="SF1_C_Upf1"/>
</dbReference>
<evidence type="ECO:0000256" key="1">
    <source>
        <dbReference type="SAM" id="Coils"/>
    </source>
</evidence>
<reference evidence="5 6" key="1">
    <citation type="submission" date="2021-06" db="EMBL/GenBank/DDBJ databases">
        <authorList>
            <person name="Sun Q."/>
            <person name="Li D."/>
        </authorList>
    </citation>
    <scope>NUCLEOTIDE SEQUENCE [LARGE SCALE GENOMIC DNA]</scope>
    <source>
        <strain evidence="5 6">MSJ-11</strain>
    </source>
</reference>
<dbReference type="Pfam" id="PF13087">
    <property type="entry name" value="AAA_12"/>
    <property type="match status" value="1"/>
</dbReference>
<dbReference type="InterPro" id="IPR041677">
    <property type="entry name" value="DNA2/NAM7_AAA_11"/>
</dbReference>
<feature type="domain" description="DNA2/NAM7 helicase-like C-terminal" evidence="3">
    <location>
        <begin position="1016"/>
        <end position="1199"/>
    </location>
</feature>
<sequence>MEARAKVKNIFNYLLNLRSINENIIRDVKKYSKIFWENEIINTEGCILNKTENDGYYIMISKKAKNIYDYLFNLYGQLEKSNNNFEVVYASHLFAWMFNGEKIMHPIFTTPVELEFQPGKERFYLKLYNSVNLELQFFQGLDVELETIMNLQKELQSKAECFHHDNVRKYYNMILEAIEKNNMCKKEESVYSCGYEELTIKDKPLMISEGLIIVREINTNLWKEDIKRIISELDNGAHIPKSLMALVEENVVQENSQEWMSLKEDILFPLPSNGEQKEVARSLAENYGVVVQGAPGTGKSHTIANLICHLLAHGKRVLVTSERGRALKVLEDKIPEKIRPLCISLLGNDSRELKELEDSVRVITDNVSVNPRTLHDELTVLEKNLKNCRKNTDDIIEQLKSLDRKEREIINYCGNEYTLADIAKWIKENEEEYSWIEDYISIDTKSPLSEEEFESLKLCIKTIGSNNFDKYSNALPIIDQIPPYEELYKMLSDYIKLKEKYETNIEFLQGWGIYCKKIFNYDRAMKSIDFAISEIVKINDMGLGEVFKIYNNSDFIKDNLFNMLIKWENSINRLKHIRKEMNNHNISLPENIDFVNLKIQYEKIYKELNRRGRISQLFYIVNKECRYILDNCFVDGMPLENLSQGLIIKLYIEEKSIEESIISFWNNTFKMYNNLIINKSCDEGMIILERYMMAIENIVNWNKKVRLEISNSLGDIKYPSDLNWYEKSTFVNLKECLKSIKEIYEYRELDAKINCINSMLSNYEEFKELIYTIEELNIDELKMAYEEVCNLKNIKSSIVHMDSILCRLKEICPKLYKKLLEGDMEKLNNWNRAWRWKKWSSVLDKLEEVNKAQLEERLENEKEKERHIIKEIICKKTWYNQISKISENEKRSLFTWIQAVKRIGKGKGKYVDEYVKLAQRELNNCKEIIPVWIMPLNKVLENIDISSNKFDVIIFDESSQSNIFSLCGLMRAERAVVVGDDRQISPEAVGVDQGNVRKIINTYLKDIPHREWFDLQTSLYDTALRVFPARIVLKEHFRCVEEIVEFSNKYCYSGEITPLRYAYKYERLEPAINAIKIEDGRRDEKKGINIKEGEAIVEKIYDLCKDRNYRGMTMGVVSLLGEEQAQYIQDRLREKIGEEEIIKRKIICGDAYSFQGDERDVMFLSMVVGENIKFASLTKDSDIRRFNVAASRAKNQMWLFYSIDIETLNRDCVRYSLLNYCLNYKDYKKEKDKVEYVFYSDIQREIYNRLCSMGFNPYLNLNIGGIKIDFVLENLKNKVAIICSDEWKNSRSNWNEMYEDKFKLKTLGWHIIEIRNIEFYRRPEELMEEVYSSLELRGIVSKKNSKELRVV</sequence>
<dbReference type="Pfam" id="PF13086">
    <property type="entry name" value="AAA_11"/>
    <property type="match status" value="1"/>
</dbReference>
<evidence type="ECO:0000259" key="2">
    <source>
        <dbReference type="Pfam" id="PF13086"/>
    </source>
</evidence>
<dbReference type="PANTHER" id="PTHR10887">
    <property type="entry name" value="DNA2/NAM7 HELICASE FAMILY"/>
    <property type="match status" value="1"/>
</dbReference>